<feature type="transmembrane region" description="Helical" evidence="8">
    <location>
        <begin position="556"/>
        <end position="575"/>
    </location>
</feature>
<dbReference type="GO" id="GO:0005886">
    <property type="term" value="C:plasma membrane"/>
    <property type="evidence" value="ECO:0007669"/>
    <property type="project" value="UniProtKB-SubCell"/>
</dbReference>
<feature type="transmembrane region" description="Helical" evidence="8">
    <location>
        <begin position="581"/>
        <end position="606"/>
    </location>
</feature>
<dbReference type="PANTHER" id="PTHR30472">
    <property type="entry name" value="FERRIC ENTEROBACTIN TRANSPORT SYSTEM PERMEASE PROTEIN"/>
    <property type="match status" value="1"/>
</dbReference>
<evidence type="ECO:0000256" key="5">
    <source>
        <dbReference type="ARBA" id="ARBA00022692"/>
    </source>
</evidence>
<feature type="transmembrane region" description="Helical" evidence="8">
    <location>
        <begin position="289"/>
        <end position="310"/>
    </location>
</feature>
<keyword evidence="6 8" id="KW-1133">Transmembrane helix</keyword>
<accession>A0A1I6X4S7</accession>
<feature type="transmembrane region" description="Helical" evidence="8">
    <location>
        <begin position="460"/>
        <end position="479"/>
    </location>
</feature>
<feature type="transmembrane region" description="Helical" evidence="8">
    <location>
        <begin position="491"/>
        <end position="509"/>
    </location>
</feature>
<dbReference type="AlphaFoldDB" id="A0A1I6X4S7"/>
<feature type="transmembrane region" description="Helical" evidence="8">
    <location>
        <begin position="405"/>
        <end position="424"/>
    </location>
</feature>
<dbReference type="GO" id="GO:0022857">
    <property type="term" value="F:transmembrane transporter activity"/>
    <property type="evidence" value="ECO:0007669"/>
    <property type="project" value="InterPro"/>
</dbReference>
<evidence type="ECO:0000256" key="4">
    <source>
        <dbReference type="ARBA" id="ARBA00022475"/>
    </source>
</evidence>
<sequence>MPPDALATRRPWRPRLTPGALGLPLALGVLALALGHLLAGPGLGPGLIALFAPEATLDAASTLVLHYAWWPRLAMALLAGGGLALAGVLMQQVLRNPLAAPTTLGVASGANLALMAASLMAPGLLGLGREWVALAGGGMAMGLVFALAWRRGLAPVVVVLGGLVVNLYFGALSMVLLLFHQEELKGLLIWGAGSLAQNGWQDVAFLAPRLAIGGLLAWLLLRPLAVLALDEAGARSLGVSLKHLRLAGLGLAVFLTGCVVSVVGIVGFIGLAAPNIVRLAGARRLGARLAWSTLLGALLLAATDLVLQRVSGHLPTLIPTGATTAALGAPLLLWLIPRLRLAGETPPREARALGGRHPAPGRLAGGLAIALLGVGAVAMLAGQGADGWQWASPSDWTLLQWRVPRALAAAGCGVMLAIAGTLIQRLTANPMASPEVLGISGGSAIALMGAIFLLPAPDNLTLVAAGTLGALASLAVLVGLNRASGFQPERLLLTGVAITALFEAIKGVVLAGGDPRGQQVIAWLSGSTYYVDPTSALSVAAAALLLALVAAPLGRWLDILPLGGATATALGLPLARARLALLLMVALLTAGATLVVGPLSFVGLLAPHMARLMGFARARAHLAGAALTGALLMVLADGLGRQLLFPEEIPAGLMASLLGGAYFMWGLQASPSRR</sequence>
<dbReference type="InterPro" id="IPR000522">
    <property type="entry name" value="ABC_transptr_permease_BtuC"/>
</dbReference>
<protein>
    <submittedName>
        <fullName evidence="9">Iron complex transport system permease protein</fullName>
    </submittedName>
</protein>
<dbReference type="Proteomes" id="UP000199594">
    <property type="component" value="Unassembled WGS sequence"/>
</dbReference>
<keyword evidence="7 8" id="KW-0472">Membrane</keyword>
<feature type="transmembrane region" description="Helical" evidence="8">
    <location>
        <begin position="249"/>
        <end position="277"/>
    </location>
</feature>
<dbReference type="EMBL" id="FPAQ01000001">
    <property type="protein sequence ID" value="SFT33119.1"/>
    <property type="molecule type" value="Genomic_DNA"/>
</dbReference>
<evidence type="ECO:0000256" key="1">
    <source>
        <dbReference type="ARBA" id="ARBA00004651"/>
    </source>
</evidence>
<keyword evidence="3" id="KW-0813">Transport</keyword>
<comment type="similarity">
    <text evidence="2">Belongs to the binding-protein-dependent transport system permease family. FecCD subfamily.</text>
</comment>
<dbReference type="RefSeq" id="WP_245781419.1">
    <property type="nucleotide sequence ID" value="NZ_FPAQ01000001.1"/>
</dbReference>
<feature type="transmembrane region" description="Helical" evidence="8">
    <location>
        <begin position="155"/>
        <end position="179"/>
    </location>
</feature>
<organism evidence="9 10">
    <name type="scientific">Halomonas saccharevitans</name>
    <dbReference type="NCBI Taxonomy" id="416872"/>
    <lineage>
        <taxon>Bacteria</taxon>
        <taxon>Pseudomonadati</taxon>
        <taxon>Pseudomonadota</taxon>
        <taxon>Gammaproteobacteria</taxon>
        <taxon>Oceanospirillales</taxon>
        <taxon>Halomonadaceae</taxon>
        <taxon>Halomonas</taxon>
    </lineage>
</organism>
<reference evidence="9 10" key="1">
    <citation type="submission" date="2016-10" db="EMBL/GenBank/DDBJ databases">
        <authorList>
            <person name="de Groot N.N."/>
        </authorList>
    </citation>
    <scope>NUCLEOTIDE SEQUENCE [LARGE SCALE GENOMIC DNA]</scope>
    <source>
        <strain evidence="9 10">CGMCC 1.6493</strain>
    </source>
</reference>
<feature type="transmembrane region" description="Helical" evidence="8">
    <location>
        <begin position="618"/>
        <end position="636"/>
    </location>
</feature>
<feature type="transmembrane region" description="Helical" evidence="8">
    <location>
        <begin position="363"/>
        <end position="385"/>
    </location>
</feature>
<feature type="transmembrane region" description="Helical" evidence="8">
    <location>
        <begin position="73"/>
        <end position="92"/>
    </location>
</feature>
<keyword evidence="5 8" id="KW-0812">Transmembrane</keyword>
<keyword evidence="4" id="KW-1003">Cell membrane</keyword>
<dbReference type="CDD" id="cd06550">
    <property type="entry name" value="TM_ABC_iron-siderophores_like"/>
    <property type="match status" value="2"/>
</dbReference>
<dbReference type="GO" id="GO:0033214">
    <property type="term" value="P:siderophore-iron import into cell"/>
    <property type="evidence" value="ECO:0007669"/>
    <property type="project" value="TreeGrafter"/>
</dbReference>
<evidence type="ECO:0000256" key="3">
    <source>
        <dbReference type="ARBA" id="ARBA00022448"/>
    </source>
</evidence>
<evidence type="ECO:0000313" key="9">
    <source>
        <dbReference type="EMBL" id="SFT33119.1"/>
    </source>
</evidence>
<feature type="transmembrane region" description="Helical" evidence="8">
    <location>
        <begin position="436"/>
        <end position="454"/>
    </location>
</feature>
<dbReference type="SUPFAM" id="SSF81345">
    <property type="entry name" value="ABC transporter involved in vitamin B12 uptake, BtuC"/>
    <property type="match status" value="2"/>
</dbReference>
<dbReference type="NCBIfam" id="NF007866">
    <property type="entry name" value="PRK10577.1-2"/>
    <property type="match status" value="1"/>
</dbReference>
<evidence type="ECO:0000256" key="7">
    <source>
        <dbReference type="ARBA" id="ARBA00023136"/>
    </source>
</evidence>
<dbReference type="InterPro" id="IPR037294">
    <property type="entry name" value="ABC_BtuC-like"/>
</dbReference>
<feature type="transmembrane region" description="Helical" evidence="8">
    <location>
        <begin position="131"/>
        <end position="149"/>
    </location>
</feature>
<evidence type="ECO:0000256" key="8">
    <source>
        <dbReference type="SAM" id="Phobius"/>
    </source>
</evidence>
<dbReference type="Pfam" id="PF01032">
    <property type="entry name" value="FecCD"/>
    <property type="match status" value="2"/>
</dbReference>
<proteinExistence type="inferred from homology"/>
<comment type="subcellular location">
    <subcellularLocation>
        <location evidence="1">Cell membrane</location>
        <topology evidence="1">Multi-pass membrane protein</topology>
    </subcellularLocation>
</comment>
<feature type="transmembrane region" description="Helical" evidence="8">
    <location>
        <begin position="648"/>
        <end position="667"/>
    </location>
</feature>
<name>A0A1I6X4S7_9GAMM</name>
<feature type="transmembrane region" description="Helical" evidence="8">
    <location>
        <begin position="529"/>
        <end position="549"/>
    </location>
</feature>
<evidence type="ECO:0000256" key="6">
    <source>
        <dbReference type="ARBA" id="ARBA00022989"/>
    </source>
</evidence>
<feature type="transmembrane region" description="Helical" evidence="8">
    <location>
        <begin position="20"/>
        <end position="39"/>
    </location>
</feature>
<feature type="transmembrane region" description="Helical" evidence="8">
    <location>
        <begin position="98"/>
        <end position="119"/>
    </location>
</feature>
<evidence type="ECO:0000313" key="10">
    <source>
        <dbReference type="Proteomes" id="UP000199594"/>
    </source>
</evidence>
<evidence type="ECO:0000256" key="2">
    <source>
        <dbReference type="ARBA" id="ARBA00007935"/>
    </source>
</evidence>
<gene>
    <name evidence="9" type="ORF">SAMN04487956_101172</name>
</gene>
<feature type="transmembrane region" description="Helical" evidence="8">
    <location>
        <begin position="316"/>
        <end position="336"/>
    </location>
</feature>
<dbReference type="Gene3D" id="1.10.3470.10">
    <property type="entry name" value="ABC transporter involved in vitamin B12 uptake, BtuC"/>
    <property type="match status" value="2"/>
</dbReference>
<dbReference type="PANTHER" id="PTHR30472:SF37">
    <property type="entry name" value="FE(3+) DICITRATE TRANSPORT SYSTEM PERMEASE PROTEIN FECD-RELATED"/>
    <property type="match status" value="1"/>
</dbReference>